<protein>
    <submittedName>
        <fullName evidence="1">Uncharacterized protein</fullName>
    </submittedName>
</protein>
<evidence type="ECO:0000313" key="1">
    <source>
        <dbReference type="EMBL" id="MFD0628497.1"/>
    </source>
</evidence>
<dbReference type="EMBL" id="JBHTGL010000008">
    <property type="protein sequence ID" value="MFD0628497.1"/>
    <property type="molecule type" value="Genomic_DNA"/>
</dbReference>
<organism evidence="1 2">
    <name type="scientific">Streptomyces sanglieri</name>
    <dbReference type="NCBI Taxonomy" id="193460"/>
    <lineage>
        <taxon>Bacteria</taxon>
        <taxon>Bacillati</taxon>
        <taxon>Actinomycetota</taxon>
        <taxon>Actinomycetes</taxon>
        <taxon>Kitasatosporales</taxon>
        <taxon>Streptomycetaceae</taxon>
        <taxon>Streptomyces</taxon>
    </lineage>
</organism>
<dbReference type="Proteomes" id="UP001596915">
    <property type="component" value="Unassembled WGS sequence"/>
</dbReference>
<proteinExistence type="predicted"/>
<gene>
    <name evidence="1" type="ORF">ACFQ2K_43655</name>
</gene>
<keyword evidence="2" id="KW-1185">Reference proteome</keyword>
<sequence length="104" mass="12190">MRATIRHTIPGHTTDDVNKVMQELEIDDAGMYRELMVIKELGQSDAVRESVLPGIHVRRLIRIQLQESMNQVEQDEPTEIVLRWTRPTKRNHYRTRSCAYSQVC</sequence>
<name>A0ABW2X6W7_9ACTN</name>
<reference evidence="2" key="1">
    <citation type="journal article" date="2019" name="Int. J. Syst. Evol. Microbiol.">
        <title>The Global Catalogue of Microorganisms (GCM) 10K type strain sequencing project: providing services to taxonomists for standard genome sequencing and annotation.</title>
        <authorList>
            <consortium name="The Broad Institute Genomics Platform"/>
            <consortium name="The Broad Institute Genome Sequencing Center for Infectious Disease"/>
            <person name="Wu L."/>
            <person name="Ma J."/>
        </authorList>
    </citation>
    <scope>NUCLEOTIDE SEQUENCE [LARGE SCALE GENOMIC DNA]</scope>
    <source>
        <strain evidence="2">JCM 12607</strain>
    </source>
</reference>
<comment type="caution">
    <text evidence="1">The sequence shown here is derived from an EMBL/GenBank/DDBJ whole genome shotgun (WGS) entry which is preliminary data.</text>
</comment>
<accession>A0ABW2X6W7</accession>
<evidence type="ECO:0000313" key="2">
    <source>
        <dbReference type="Proteomes" id="UP001596915"/>
    </source>
</evidence>